<dbReference type="InterPro" id="IPR000600">
    <property type="entry name" value="ROK"/>
</dbReference>
<dbReference type="AlphaFoldDB" id="A0A1C4XCJ0"/>
<evidence type="ECO:0000313" key="3">
    <source>
        <dbReference type="Proteomes" id="UP000198243"/>
    </source>
</evidence>
<dbReference type="InterPro" id="IPR036390">
    <property type="entry name" value="WH_DNA-bd_sf"/>
</dbReference>
<name>A0A1C4XCJ0_9ACTN</name>
<evidence type="ECO:0000313" key="2">
    <source>
        <dbReference type="EMBL" id="SCF06198.1"/>
    </source>
</evidence>
<sequence length="386" mass="40734">MTRTTADVTFLRGYNQALVMAVGRTARTFERSTVVNATGLTPQAVSKVIARLTADGLIRSAGVRRASVGKPAMVYELVPDSRYAIGAHVARRTLRLVLVDLAGTVHHSAVSPLPGDFTPEQLLHTLKSGVDAISSGNDLRGRLTGVGLGMIGPLDHQHGLVRDAHGLRHWHDVPLRELAEAYLGLPVHLDKDVAAGITAEAWRHGGTFGDAALIMVESGIGGGFWLGGAAHRGAHTNAGEFGHTVVDLDGPLCVCGRHGCLEIVHNQAADAGDIPRAARVLAIGVVNLLQTLDLAHVVLAGADLLRHADTYLAAVERAVRADARRRDWLSTDVALSSLGADAIAAGAAMQVLDEHYGIPDLAPLSNSTPSLPQRTGRWRASLMLEG</sequence>
<keyword evidence="2" id="KW-0418">Kinase</keyword>
<comment type="similarity">
    <text evidence="1">Belongs to the ROK (NagC/XylR) family.</text>
</comment>
<dbReference type="Gene3D" id="1.10.10.10">
    <property type="entry name" value="Winged helix-like DNA-binding domain superfamily/Winged helix DNA-binding domain"/>
    <property type="match status" value="1"/>
</dbReference>
<dbReference type="OrthoDB" id="3863906at2"/>
<dbReference type="EMBL" id="LT607412">
    <property type="protein sequence ID" value="SCF06198.1"/>
    <property type="molecule type" value="Genomic_DNA"/>
</dbReference>
<keyword evidence="2" id="KW-0808">Transferase</keyword>
<dbReference type="InterPro" id="IPR049874">
    <property type="entry name" value="ROK_cs"/>
</dbReference>
<dbReference type="Pfam" id="PF00480">
    <property type="entry name" value="ROK"/>
    <property type="match status" value="1"/>
</dbReference>
<protein>
    <submittedName>
        <fullName evidence="2">Sugar kinase of the NBD/HSP70 family, may contain an N-terminal HTH domain</fullName>
    </submittedName>
</protein>
<evidence type="ECO:0000256" key="1">
    <source>
        <dbReference type="ARBA" id="ARBA00006479"/>
    </source>
</evidence>
<dbReference type="Gene3D" id="3.30.420.40">
    <property type="match status" value="3"/>
</dbReference>
<dbReference type="RefSeq" id="WP_089020345.1">
    <property type="nucleotide sequence ID" value="NZ_LT607412.1"/>
</dbReference>
<accession>A0A1C4XCJ0</accession>
<keyword evidence="3" id="KW-1185">Reference proteome</keyword>
<dbReference type="GO" id="GO:0016301">
    <property type="term" value="F:kinase activity"/>
    <property type="evidence" value="ECO:0007669"/>
    <property type="project" value="UniProtKB-KW"/>
</dbReference>
<proteinExistence type="inferred from homology"/>
<dbReference type="PROSITE" id="PS01125">
    <property type="entry name" value="ROK"/>
    <property type="match status" value="1"/>
</dbReference>
<dbReference type="InterPro" id="IPR036388">
    <property type="entry name" value="WH-like_DNA-bd_sf"/>
</dbReference>
<dbReference type="SUPFAM" id="SSF46785">
    <property type="entry name" value="Winged helix' DNA-binding domain"/>
    <property type="match status" value="1"/>
</dbReference>
<reference evidence="3" key="1">
    <citation type="submission" date="2016-06" db="EMBL/GenBank/DDBJ databases">
        <authorList>
            <person name="Varghese N."/>
            <person name="Submissions Spin"/>
        </authorList>
    </citation>
    <scope>NUCLEOTIDE SEQUENCE [LARGE SCALE GENOMIC DNA]</scope>
    <source>
        <strain evidence="3">DSM 44875</strain>
    </source>
</reference>
<dbReference type="SUPFAM" id="SSF53067">
    <property type="entry name" value="Actin-like ATPase domain"/>
    <property type="match status" value="1"/>
</dbReference>
<dbReference type="Proteomes" id="UP000198243">
    <property type="component" value="Chromosome I"/>
</dbReference>
<organism evidence="2 3">
    <name type="scientific">Micromonospora coriariae</name>
    <dbReference type="NCBI Taxonomy" id="285665"/>
    <lineage>
        <taxon>Bacteria</taxon>
        <taxon>Bacillati</taxon>
        <taxon>Actinomycetota</taxon>
        <taxon>Actinomycetes</taxon>
        <taxon>Micromonosporales</taxon>
        <taxon>Micromonosporaceae</taxon>
        <taxon>Micromonospora</taxon>
    </lineage>
</organism>
<dbReference type="PANTHER" id="PTHR18964:SF173">
    <property type="entry name" value="GLUCOKINASE"/>
    <property type="match status" value="1"/>
</dbReference>
<gene>
    <name evidence="2" type="ORF">GA0070607_5057</name>
</gene>
<dbReference type="PANTHER" id="PTHR18964">
    <property type="entry name" value="ROK (REPRESSOR, ORF, KINASE) FAMILY"/>
    <property type="match status" value="1"/>
</dbReference>
<dbReference type="InterPro" id="IPR043129">
    <property type="entry name" value="ATPase_NBD"/>
</dbReference>